<evidence type="ECO:0000313" key="1">
    <source>
        <dbReference type="EMBL" id="GEM76167.1"/>
    </source>
</evidence>
<gene>
    <name evidence="1" type="ORF">VSA01S_22790</name>
</gene>
<keyword evidence="2" id="KW-1185">Reference proteome</keyword>
<organism evidence="1 2">
    <name type="scientific">Vibrio sagamiensis NBRC 104589</name>
    <dbReference type="NCBI Taxonomy" id="1219064"/>
    <lineage>
        <taxon>Bacteria</taxon>
        <taxon>Pseudomonadati</taxon>
        <taxon>Pseudomonadota</taxon>
        <taxon>Gammaproteobacteria</taxon>
        <taxon>Vibrionales</taxon>
        <taxon>Vibrionaceae</taxon>
        <taxon>Vibrio</taxon>
    </lineage>
</organism>
<dbReference type="AlphaFoldDB" id="A0A511QG36"/>
<proteinExistence type="predicted"/>
<protein>
    <submittedName>
        <fullName evidence="1">Uncharacterized protein</fullName>
    </submittedName>
</protein>
<dbReference type="EMBL" id="BJXJ01000020">
    <property type="protein sequence ID" value="GEM76167.1"/>
    <property type="molecule type" value="Genomic_DNA"/>
</dbReference>
<comment type="caution">
    <text evidence="1">The sequence shown here is derived from an EMBL/GenBank/DDBJ whole genome shotgun (WGS) entry which is preliminary data.</text>
</comment>
<dbReference type="RefSeq" id="WP_039982296.1">
    <property type="nucleotide sequence ID" value="NZ_BAOJ01000098.1"/>
</dbReference>
<dbReference type="OrthoDB" id="1366541at2"/>
<name>A0A511QG36_9VIBR</name>
<sequence length="95" mass="11321">MIKKIIIFLVLLSNCYLWIGFYEDPEFFSISPFIKLRPCTKFYFSSPLGMQDYGDKNLTENEEFEEFMFEQYFGTNGIQSKPFSFKFCAMKKVIN</sequence>
<reference evidence="1 2" key="1">
    <citation type="submission" date="2019-07" db="EMBL/GenBank/DDBJ databases">
        <title>Whole genome shotgun sequence of Vibrio sagamiensis NBRC 104589.</title>
        <authorList>
            <person name="Hosoyama A."/>
            <person name="Uohara A."/>
            <person name="Ohji S."/>
            <person name="Ichikawa N."/>
        </authorList>
    </citation>
    <scope>NUCLEOTIDE SEQUENCE [LARGE SCALE GENOMIC DNA]</scope>
    <source>
        <strain evidence="1 2">NBRC 104589</strain>
    </source>
</reference>
<evidence type="ECO:0000313" key="2">
    <source>
        <dbReference type="Proteomes" id="UP000321922"/>
    </source>
</evidence>
<accession>A0A511QG36</accession>
<dbReference type="Proteomes" id="UP000321922">
    <property type="component" value="Unassembled WGS sequence"/>
</dbReference>